<keyword evidence="10" id="KW-0482">Metalloprotease</keyword>
<dbReference type="CDD" id="cd14789">
    <property type="entry name" value="Tiki"/>
    <property type="match status" value="1"/>
</dbReference>
<accession>A0ABY4I0V9</accession>
<keyword evidence="15" id="KW-1185">Reference proteome</keyword>
<evidence type="ECO:0000313" key="15">
    <source>
        <dbReference type="Proteomes" id="UP000830198"/>
    </source>
</evidence>
<feature type="chain" id="PRO_5046368078" evidence="13">
    <location>
        <begin position="27"/>
        <end position="299"/>
    </location>
</feature>
<keyword evidence="9" id="KW-1133">Transmembrane helix</keyword>
<dbReference type="PANTHER" id="PTHR31120">
    <property type="entry name" value="METALLOPROTEASE TIKI"/>
    <property type="match status" value="1"/>
</dbReference>
<name>A0ABY4I0V9_CHIFI</name>
<organism evidence="14 15">
    <name type="scientific">Chitinophaga filiformis</name>
    <name type="common">Myxococcus filiformis</name>
    <name type="synonym">Flexibacter filiformis</name>
    <dbReference type="NCBI Taxonomy" id="104663"/>
    <lineage>
        <taxon>Bacteria</taxon>
        <taxon>Pseudomonadati</taxon>
        <taxon>Bacteroidota</taxon>
        <taxon>Chitinophagia</taxon>
        <taxon>Chitinophagales</taxon>
        <taxon>Chitinophagaceae</taxon>
        <taxon>Chitinophaga</taxon>
    </lineage>
</organism>
<keyword evidence="5" id="KW-0812">Transmembrane</keyword>
<evidence type="ECO:0000256" key="11">
    <source>
        <dbReference type="ARBA" id="ARBA00023136"/>
    </source>
</evidence>
<evidence type="ECO:0000256" key="3">
    <source>
        <dbReference type="ARBA" id="ARBA00004479"/>
    </source>
</evidence>
<dbReference type="EMBL" id="CP095855">
    <property type="protein sequence ID" value="UPK69475.1"/>
    <property type="molecule type" value="Genomic_DNA"/>
</dbReference>
<sequence length="299" mass="33090">MRTLNLLKTIVLSLALLTAAFQPVSAQEQKGLLWEISGKNLSKPAYLFGTIHLYDTSSYELPQAPFDMLDKVDKVYFELDFAKIDPSEMMAAMFIPDTTQYINKLLDAASLEKLRALSSTSVTLNMLGDRLYAIKPVLLIALIMGNDGKAASVDLALYGAAGKKKLPTGGLETVKEEMDAINAISIPEQVKMLQQTLIRKQPPAALLKNMTAVYVKQDIERLLTELNDESPLDVNFNEQLLVKRNIVMAARIDSLLQHEHPLIAVGAGHLGNKTGLIMLLKEKGYTLKNIPFNIKKAHE</sequence>
<keyword evidence="11" id="KW-0472">Membrane</keyword>
<evidence type="ECO:0000256" key="7">
    <source>
        <dbReference type="ARBA" id="ARBA00022729"/>
    </source>
</evidence>
<evidence type="ECO:0000256" key="12">
    <source>
        <dbReference type="ARBA" id="ARBA00023180"/>
    </source>
</evidence>
<reference evidence="14 15" key="1">
    <citation type="submission" date="2022-04" db="EMBL/GenBank/DDBJ databases">
        <title>The arsenic-methylating capacity of Chitinophaga filiformis YT5 during chitin decomposition.</title>
        <authorList>
            <person name="Chen G."/>
            <person name="Liang Y."/>
        </authorList>
    </citation>
    <scope>NUCLEOTIDE SEQUENCE [LARGE SCALE GENOMIC DNA]</scope>
    <source>
        <strain evidence="14 15">YT5</strain>
    </source>
</reference>
<keyword evidence="4" id="KW-0645">Protease</keyword>
<proteinExistence type="predicted"/>
<dbReference type="Proteomes" id="UP000830198">
    <property type="component" value="Chromosome"/>
</dbReference>
<dbReference type="InterPro" id="IPR040230">
    <property type="entry name" value="TIKI1/2-like"/>
</dbReference>
<evidence type="ECO:0000313" key="14">
    <source>
        <dbReference type="EMBL" id="UPK69475.1"/>
    </source>
</evidence>
<evidence type="ECO:0000256" key="8">
    <source>
        <dbReference type="ARBA" id="ARBA00022801"/>
    </source>
</evidence>
<evidence type="ECO:0000256" key="4">
    <source>
        <dbReference type="ARBA" id="ARBA00022670"/>
    </source>
</evidence>
<evidence type="ECO:0000256" key="5">
    <source>
        <dbReference type="ARBA" id="ARBA00022692"/>
    </source>
</evidence>
<dbReference type="InterPro" id="IPR002816">
    <property type="entry name" value="TraB/PrgY/GumN_fam"/>
</dbReference>
<keyword evidence="8" id="KW-0378">Hydrolase</keyword>
<evidence type="ECO:0000256" key="13">
    <source>
        <dbReference type="SAM" id="SignalP"/>
    </source>
</evidence>
<dbReference type="PANTHER" id="PTHR31120:SF6">
    <property type="entry name" value="METALLOPROTEASE TIKI HOMOLOG"/>
    <property type="match status" value="1"/>
</dbReference>
<dbReference type="Pfam" id="PF01963">
    <property type="entry name" value="TraB_PrgY_gumN"/>
    <property type="match status" value="1"/>
</dbReference>
<evidence type="ECO:0000256" key="10">
    <source>
        <dbReference type="ARBA" id="ARBA00023049"/>
    </source>
</evidence>
<evidence type="ECO:0000256" key="1">
    <source>
        <dbReference type="ARBA" id="ARBA00001936"/>
    </source>
</evidence>
<comment type="cofactor">
    <cofactor evidence="1">
        <name>Mn(2+)</name>
        <dbReference type="ChEBI" id="CHEBI:29035"/>
    </cofactor>
</comment>
<evidence type="ECO:0000256" key="9">
    <source>
        <dbReference type="ARBA" id="ARBA00022989"/>
    </source>
</evidence>
<protein>
    <submittedName>
        <fullName evidence="14">TraB/GumN family protein</fullName>
    </submittedName>
</protein>
<comment type="cofactor">
    <cofactor evidence="2">
        <name>Co(2+)</name>
        <dbReference type="ChEBI" id="CHEBI:48828"/>
    </cofactor>
</comment>
<keyword evidence="12" id="KW-0325">Glycoprotein</keyword>
<feature type="signal peptide" evidence="13">
    <location>
        <begin position="1"/>
        <end position="26"/>
    </location>
</feature>
<evidence type="ECO:0000256" key="2">
    <source>
        <dbReference type="ARBA" id="ARBA00001941"/>
    </source>
</evidence>
<keyword evidence="6" id="KW-0479">Metal-binding</keyword>
<dbReference type="RefSeq" id="WP_247811765.1">
    <property type="nucleotide sequence ID" value="NZ_CP095855.1"/>
</dbReference>
<keyword evidence="7 13" id="KW-0732">Signal</keyword>
<comment type="subcellular location">
    <subcellularLocation>
        <location evidence="3">Membrane</location>
        <topology evidence="3">Single-pass type I membrane protein</topology>
    </subcellularLocation>
</comment>
<gene>
    <name evidence="14" type="ORF">MYF79_31415</name>
</gene>
<evidence type="ECO:0000256" key="6">
    <source>
        <dbReference type="ARBA" id="ARBA00022723"/>
    </source>
</evidence>